<protein>
    <submittedName>
        <fullName evidence="2">DNA polymerase subunit beta</fullName>
    </submittedName>
</protein>
<dbReference type="InterPro" id="IPR041633">
    <property type="entry name" value="Polbeta"/>
</dbReference>
<comment type="caution">
    <text evidence="2">The sequence shown here is derived from an EMBL/GenBank/DDBJ whole genome shotgun (WGS) entry which is preliminary data.</text>
</comment>
<dbReference type="EMBL" id="WSRQ01000076">
    <property type="protein sequence ID" value="MVX66862.1"/>
    <property type="molecule type" value="Genomic_DNA"/>
</dbReference>
<dbReference type="InterPro" id="IPR043519">
    <property type="entry name" value="NT_sf"/>
</dbReference>
<name>A0A964W505_9CLOT</name>
<gene>
    <name evidence="2" type="ORF">GKZ28_24690</name>
</gene>
<dbReference type="Proteomes" id="UP000656077">
    <property type="component" value="Unassembled WGS sequence"/>
</dbReference>
<dbReference type="AlphaFoldDB" id="A0A964W505"/>
<dbReference type="SUPFAM" id="SSF81301">
    <property type="entry name" value="Nucleotidyltransferase"/>
    <property type="match status" value="1"/>
</dbReference>
<evidence type="ECO:0000313" key="2">
    <source>
        <dbReference type="EMBL" id="MVX66862.1"/>
    </source>
</evidence>
<dbReference type="CDD" id="cd05403">
    <property type="entry name" value="NT_KNTase_like"/>
    <property type="match status" value="1"/>
</dbReference>
<organism evidence="2 3">
    <name type="scientific">Clostridium chromiireducens</name>
    <dbReference type="NCBI Taxonomy" id="225345"/>
    <lineage>
        <taxon>Bacteria</taxon>
        <taxon>Bacillati</taxon>
        <taxon>Bacillota</taxon>
        <taxon>Clostridia</taxon>
        <taxon>Eubacteriales</taxon>
        <taxon>Clostridiaceae</taxon>
        <taxon>Clostridium</taxon>
    </lineage>
</organism>
<sequence>MEINLITKKILTSLKTVKGIEAVVLGGSRAKGNYSTKSDIDIGIYYSDSSRLDLEALNRVATELDDTHRSNLITKIGEWGPWINGGGWLCIDGFSTDFLLRDINKVSTVIDDCLNKIITIDYQPGHPHGFVNSIYVAETYYCKILWSTNDNLENLKDKITPYPFSIKTGIVNKFLWEAGFSIALAHKGLLKDDIVYTAGCIYRVISCLIQVIYALNETYIMNEKASLNNIDTFRIIPKGFKKKVENILYSLVANSENMQNLIDELSSIVKEVEELCGKQI</sequence>
<dbReference type="Pfam" id="PF18765">
    <property type="entry name" value="Polbeta"/>
    <property type="match status" value="1"/>
</dbReference>
<dbReference type="Gene3D" id="3.30.460.10">
    <property type="entry name" value="Beta Polymerase, domain 2"/>
    <property type="match status" value="1"/>
</dbReference>
<reference evidence="2" key="1">
    <citation type="submission" date="2019-12" db="EMBL/GenBank/DDBJ databases">
        <title>Microbes associate with the intestines of laboratory mice.</title>
        <authorList>
            <person name="Navarre W."/>
            <person name="Wong E."/>
        </authorList>
    </citation>
    <scope>NUCLEOTIDE SEQUENCE</scope>
    <source>
        <strain evidence="2">NM79_F5</strain>
    </source>
</reference>
<evidence type="ECO:0000313" key="3">
    <source>
        <dbReference type="Proteomes" id="UP000656077"/>
    </source>
</evidence>
<accession>A0A964W505</accession>
<proteinExistence type="predicted"/>
<evidence type="ECO:0000259" key="1">
    <source>
        <dbReference type="Pfam" id="PF18765"/>
    </source>
</evidence>
<dbReference type="RefSeq" id="WP_160361351.1">
    <property type="nucleotide sequence ID" value="NZ_WSRQ01000076.1"/>
</dbReference>
<feature type="domain" description="Polymerase beta nucleotidyltransferase" evidence="1">
    <location>
        <begin position="8"/>
        <end position="67"/>
    </location>
</feature>